<dbReference type="HOGENOM" id="CLU_690822_0_0_1"/>
<dbReference type="GeneID" id="18839599"/>
<dbReference type="InterPro" id="IPR036188">
    <property type="entry name" value="FAD/NAD-bd_sf"/>
</dbReference>
<dbReference type="PANTHER" id="PTHR11552:SF147">
    <property type="entry name" value="CHOLINE DEHYDROGENASE, MITOCHONDRIAL"/>
    <property type="match status" value="1"/>
</dbReference>
<dbReference type="InterPro" id="IPR012132">
    <property type="entry name" value="GMC_OxRdtase"/>
</dbReference>
<dbReference type="Proteomes" id="UP000053319">
    <property type="component" value="Unassembled WGS sequence"/>
</dbReference>
<reference evidence="4 5" key="1">
    <citation type="journal article" date="2012" name="Science">
        <title>The Paleozoic origin of enzymatic lignin decomposition reconstructed from 31 fungal genomes.</title>
        <authorList>
            <person name="Floudas D."/>
            <person name="Binder M."/>
            <person name="Riley R."/>
            <person name="Barry K."/>
            <person name="Blanchette R.A."/>
            <person name="Henrissat B."/>
            <person name="Martinez A.T."/>
            <person name="Otillar R."/>
            <person name="Spatafora J.W."/>
            <person name="Yadav J.S."/>
            <person name="Aerts A."/>
            <person name="Benoit I."/>
            <person name="Boyd A."/>
            <person name="Carlson A."/>
            <person name="Copeland A."/>
            <person name="Coutinho P.M."/>
            <person name="de Vries R.P."/>
            <person name="Ferreira P."/>
            <person name="Findley K."/>
            <person name="Foster B."/>
            <person name="Gaskell J."/>
            <person name="Glotzer D."/>
            <person name="Gorecki P."/>
            <person name="Heitman J."/>
            <person name="Hesse C."/>
            <person name="Hori C."/>
            <person name="Igarashi K."/>
            <person name="Jurgens J.A."/>
            <person name="Kallen N."/>
            <person name="Kersten P."/>
            <person name="Kohler A."/>
            <person name="Kuees U."/>
            <person name="Kumar T.K.A."/>
            <person name="Kuo A."/>
            <person name="LaButti K."/>
            <person name="Larrondo L.F."/>
            <person name="Lindquist E."/>
            <person name="Ling A."/>
            <person name="Lombard V."/>
            <person name="Lucas S."/>
            <person name="Lundell T."/>
            <person name="Martin R."/>
            <person name="McLaughlin D.J."/>
            <person name="Morgenstern I."/>
            <person name="Morin E."/>
            <person name="Murat C."/>
            <person name="Nagy L.G."/>
            <person name="Nolan M."/>
            <person name="Ohm R.A."/>
            <person name="Patyshakuliyeva A."/>
            <person name="Rokas A."/>
            <person name="Ruiz-Duenas F.J."/>
            <person name="Sabat G."/>
            <person name="Salamov A."/>
            <person name="Samejima M."/>
            <person name="Schmutz J."/>
            <person name="Slot J.C."/>
            <person name="St John F."/>
            <person name="Stenlid J."/>
            <person name="Sun H."/>
            <person name="Sun S."/>
            <person name="Syed K."/>
            <person name="Tsang A."/>
            <person name="Wiebenga A."/>
            <person name="Young D."/>
            <person name="Pisabarro A."/>
            <person name="Eastwood D.C."/>
            <person name="Martin F."/>
            <person name="Cullen D."/>
            <person name="Grigoriev I.V."/>
            <person name="Hibbett D.S."/>
        </authorList>
    </citation>
    <scope>NUCLEOTIDE SEQUENCE [LARGE SCALE GENOMIC DNA]</scope>
    <source>
        <strain evidence="4 5">LYAD-421 SS1</strain>
    </source>
</reference>
<dbReference type="GO" id="GO:0050660">
    <property type="term" value="F:flavin adenine dinucleotide binding"/>
    <property type="evidence" value="ECO:0007669"/>
    <property type="project" value="InterPro"/>
</dbReference>
<accession>R7SS84</accession>
<dbReference type="KEGG" id="dsq:DICSQDRAFT_172587"/>
<dbReference type="RefSeq" id="XP_007368408.1">
    <property type="nucleotide sequence ID" value="XM_007368346.1"/>
</dbReference>
<dbReference type="Pfam" id="PF05199">
    <property type="entry name" value="GMC_oxred_C"/>
    <property type="match status" value="1"/>
</dbReference>
<sequence length="399" mass="43900">MALKAEGWSQADFNLYFLEKEESHPSLKHPRVNPSKYRAYDPVWTGFPWETASINDYAIEAFKEEGLKDIDDINAGGRFGVVQLMRTVDPHRRRPSAQLYCTQLYFTGVNREVILCTGAVGTLQLLILSGVGPEEGLQKLNIPVVKNLPDVARNVIDPGLTCDFFWGLSSGTLEMSRWRSSAEVPTRQRSIRRRHQAFTYYLNEGAGSPVRVNDHAPGPGSPQAVLNTASLNLILARMGGQITLKSNSIWDTPLIDPNYPSTECDVNVLVRGVRLLLRIAHTDPVASKLDRKPSNINPSSSPDQRAECCCSAQITDREIKEMLRRTAVPAWNPVSSARMGKSSDESVVDPSLRVHGIAGLRCVDASVFPTQMSGHPCAVVVAMAEKAADMIKAFEASQA</sequence>
<comment type="similarity">
    <text evidence="2">Belongs to the GMC oxidoreductase family.</text>
</comment>
<dbReference type="PANTHER" id="PTHR11552">
    <property type="entry name" value="GLUCOSE-METHANOL-CHOLINE GMC OXIDOREDUCTASE"/>
    <property type="match status" value="1"/>
</dbReference>
<proteinExistence type="inferred from homology"/>
<protein>
    <recommendedName>
        <fullName evidence="3">Glucose-methanol-choline oxidoreductase C-terminal domain-containing protein</fullName>
    </recommendedName>
</protein>
<evidence type="ECO:0000259" key="3">
    <source>
        <dbReference type="Pfam" id="PF05199"/>
    </source>
</evidence>
<dbReference type="EMBL" id="JH719430">
    <property type="protein sequence ID" value="EJF58936.1"/>
    <property type="molecule type" value="Genomic_DNA"/>
</dbReference>
<dbReference type="Gene3D" id="3.50.50.60">
    <property type="entry name" value="FAD/NAD(P)-binding domain"/>
    <property type="match status" value="2"/>
</dbReference>
<evidence type="ECO:0000313" key="5">
    <source>
        <dbReference type="Proteomes" id="UP000053319"/>
    </source>
</evidence>
<evidence type="ECO:0000313" key="4">
    <source>
        <dbReference type="EMBL" id="EJF58936.1"/>
    </source>
</evidence>
<dbReference type="AlphaFoldDB" id="R7SS84"/>
<evidence type="ECO:0000256" key="2">
    <source>
        <dbReference type="ARBA" id="ARBA00010790"/>
    </source>
</evidence>
<dbReference type="SUPFAM" id="SSF51905">
    <property type="entry name" value="FAD/NAD(P)-binding domain"/>
    <property type="match status" value="1"/>
</dbReference>
<gene>
    <name evidence="4" type="ORF">DICSQDRAFT_172587</name>
</gene>
<evidence type="ECO:0000256" key="1">
    <source>
        <dbReference type="ARBA" id="ARBA00001974"/>
    </source>
</evidence>
<dbReference type="Gene3D" id="3.30.560.10">
    <property type="entry name" value="Glucose Oxidase, domain 3"/>
    <property type="match status" value="1"/>
</dbReference>
<comment type="cofactor">
    <cofactor evidence="1">
        <name>FAD</name>
        <dbReference type="ChEBI" id="CHEBI:57692"/>
    </cofactor>
</comment>
<organism evidence="4 5">
    <name type="scientific">Dichomitus squalens (strain LYAD-421)</name>
    <name type="common">Western red white-rot fungus</name>
    <dbReference type="NCBI Taxonomy" id="732165"/>
    <lineage>
        <taxon>Eukaryota</taxon>
        <taxon>Fungi</taxon>
        <taxon>Dikarya</taxon>
        <taxon>Basidiomycota</taxon>
        <taxon>Agaricomycotina</taxon>
        <taxon>Agaricomycetes</taxon>
        <taxon>Polyporales</taxon>
        <taxon>Polyporaceae</taxon>
        <taxon>Dichomitus</taxon>
    </lineage>
</organism>
<name>R7SS84_DICSQ</name>
<dbReference type="Gene3D" id="3.30.410.40">
    <property type="match status" value="1"/>
</dbReference>
<dbReference type="GO" id="GO:0016614">
    <property type="term" value="F:oxidoreductase activity, acting on CH-OH group of donors"/>
    <property type="evidence" value="ECO:0007669"/>
    <property type="project" value="InterPro"/>
</dbReference>
<dbReference type="SUPFAM" id="SSF54373">
    <property type="entry name" value="FAD-linked reductases, C-terminal domain"/>
    <property type="match status" value="1"/>
</dbReference>
<dbReference type="InterPro" id="IPR007867">
    <property type="entry name" value="GMC_OxRtase_C"/>
</dbReference>
<feature type="domain" description="Glucose-methanol-choline oxidoreductase C-terminal" evidence="3">
    <location>
        <begin position="240"/>
        <end position="384"/>
    </location>
</feature>